<dbReference type="SUPFAM" id="SSF53474">
    <property type="entry name" value="alpha/beta-Hydrolases"/>
    <property type="match status" value="1"/>
</dbReference>
<evidence type="ECO:0000256" key="3">
    <source>
        <dbReference type="SAM" id="MobiDB-lite"/>
    </source>
</evidence>
<dbReference type="RefSeq" id="WP_188796201.1">
    <property type="nucleotide sequence ID" value="NZ_BMIZ01000001.1"/>
</dbReference>
<feature type="region of interest" description="Disordered" evidence="3">
    <location>
        <begin position="1"/>
        <end position="21"/>
    </location>
</feature>
<protein>
    <submittedName>
        <fullName evidence="4">Poly(3-hydroxybutyrate) depolymerase</fullName>
    </submittedName>
</protein>
<dbReference type="Proteomes" id="UP000663181">
    <property type="component" value="Chromosome"/>
</dbReference>
<keyword evidence="1" id="KW-0732">Signal</keyword>
<proteinExistence type="predicted"/>
<keyword evidence="5" id="KW-1185">Reference proteome</keyword>
<organism evidence="4 5">
    <name type="scientific">Dyella caseinilytica</name>
    <dbReference type="NCBI Taxonomy" id="1849581"/>
    <lineage>
        <taxon>Bacteria</taxon>
        <taxon>Pseudomonadati</taxon>
        <taxon>Pseudomonadota</taxon>
        <taxon>Gammaproteobacteria</taxon>
        <taxon>Lysobacterales</taxon>
        <taxon>Rhodanobacteraceae</taxon>
        <taxon>Dyella</taxon>
    </lineage>
</organism>
<sequence length="376" mass="40749">MAPSKRVMADPSERRGRPSPSKTHAYLILEGTTMVSYCVRFLGNTVLLALLMVMSPLAKAQSALGSYNIIANSVTVAGISSGGYMATQLQVAYSKAIFGTAVMAGGSYYCAQDDDVLWGEACAYGEGVPVSSLVSYTKKQASAGTIDPVSNLANKPIYMFSGTLDTVDYQATMDDLYQYYQSFTSTSNITYNNDTPAEHSWITPDAITECSYLALPYMNNCGIDPEQTFLTLFYGQLNARNDGQLGGSFIQFNQNTFCPNNNCAAISMDSTAWAFVPQSCAQGQACRLVVALHGCSQNQETIGTTFVQNAGINEWADTNNIIVLYPQTIDAEVPYNPYGCWDWWGYTNGNYALKSGPQMVAIMAEVNQLAGGSLQF</sequence>
<keyword evidence="2" id="KW-0378">Hydrolase</keyword>
<gene>
    <name evidence="4" type="ORF">ISN74_00155</name>
</gene>
<accession>A0ABX7GTV1</accession>
<feature type="compositionally biased region" description="Basic and acidic residues" evidence="3">
    <location>
        <begin position="7"/>
        <end position="16"/>
    </location>
</feature>
<evidence type="ECO:0000256" key="1">
    <source>
        <dbReference type="ARBA" id="ARBA00022729"/>
    </source>
</evidence>
<reference evidence="4 5" key="1">
    <citation type="submission" date="2020-10" db="EMBL/GenBank/DDBJ databases">
        <title>Phylogeny of dyella-like bacteria.</title>
        <authorList>
            <person name="Fu J."/>
        </authorList>
    </citation>
    <scope>NUCLEOTIDE SEQUENCE [LARGE SCALE GENOMIC DNA]</scope>
    <source>
        <strain evidence="4 5">DHOB09</strain>
    </source>
</reference>
<dbReference type="InterPro" id="IPR010126">
    <property type="entry name" value="Esterase_phb"/>
</dbReference>
<dbReference type="EMBL" id="CP064030">
    <property type="protein sequence ID" value="QRN53873.1"/>
    <property type="molecule type" value="Genomic_DNA"/>
</dbReference>
<dbReference type="Pfam" id="PF10503">
    <property type="entry name" value="Esterase_PHB"/>
    <property type="match status" value="1"/>
</dbReference>
<dbReference type="Gene3D" id="3.40.50.1820">
    <property type="entry name" value="alpha/beta hydrolase"/>
    <property type="match status" value="2"/>
</dbReference>
<evidence type="ECO:0000256" key="2">
    <source>
        <dbReference type="ARBA" id="ARBA00022801"/>
    </source>
</evidence>
<dbReference type="PANTHER" id="PTHR42972">
    <property type="entry name" value="TOL-PAL SYSTEM PROTEIN TOLB"/>
    <property type="match status" value="1"/>
</dbReference>
<dbReference type="PANTHER" id="PTHR42972:SF8">
    <property type="entry name" value="POLYHYDROXYBUTYRATE DEPOLYMERASE"/>
    <property type="match status" value="1"/>
</dbReference>
<evidence type="ECO:0000313" key="4">
    <source>
        <dbReference type="EMBL" id="QRN53873.1"/>
    </source>
</evidence>
<dbReference type="InterPro" id="IPR029058">
    <property type="entry name" value="AB_hydrolase_fold"/>
</dbReference>
<evidence type="ECO:0000313" key="5">
    <source>
        <dbReference type="Proteomes" id="UP000663181"/>
    </source>
</evidence>
<name>A0ABX7GTV1_9GAMM</name>